<dbReference type="SUPFAM" id="SSF52540">
    <property type="entry name" value="P-loop containing nucleoside triphosphate hydrolases"/>
    <property type="match status" value="1"/>
</dbReference>
<gene>
    <name evidence="6" type="ORF">Mal52_32090</name>
</gene>
<sequence length="328" mass="35913">MTKLETMNSKNQEAPSTEGHCQYQSTIDGLRLSLNEALIGKSDIVELVLACVLSRGHILFDDLPGLGKTTLAKAVARVIGGRFARVQCTPDLLPGDITGFNIFNQKSRGFEFREGPIFSDVLLADEINRATPRTQSALFEAMAERQVTIDNQTYPLSDSFIVIATQNPVESHGAFPLPEAQLDRFSMKLRIGYPDPSSELSMLAANVGPQEQNPTASKAIIDPAQLQLLQQHVAGVGVDVNVQRYLVDLATATRNHRDITLGLSPRGLLTWQRAAQAWAHLQRRDFVVPDDIQHVAGPILEVRLAVDIDSGPKIVKEILDSVPVPVLN</sequence>
<dbReference type="CDD" id="cd00009">
    <property type="entry name" value="AAA"/>
    <property type="match status" value="1"/>
</dbReference>
<organism evidence="6 7">
    <name type="scientific">Symmachiella dynata</name>
    <dbReference type="NCBI Taxonomy" id="2527995"/>
    <lineage>
        <taxon>Bacteria</taxon>
        <taxon>Pseudomonadati</taxon>
        <taxon>Planctomycetota</taxon>
        <taxon>Planctomycetia</taxon>
        <taxon>Planctomycetales</taxon>
        <taxon>Planctomycetaceae</taxon>
        <taxon>Symmachiella</taxon>
    </lineage>
</organism>
<evidence type="ECO:0000256" key="4">
    <source>
        <dbReference type="SAM" id="MobiDB-lite"/>
    </source>
</evidence>
<dbReference type="InterPro" id="IPR011703">
    <property type="entry name" value="ATPase_AAA-3"/>
</dbReference>
<dbReference type="Gene3D" id="3.40.50.300">
    <property type="entry name" value="P-loop containing nucleotide triphosphate hydrolases"/>
    <property type="match status" value="1"/>
</dbReference>
<dbReference type="GO" id="GO:0005524">
    <property type="term" value="F:ATP binding"/>
    <property type="evidence" value="ECO:0007669"/>
    <property type="project" value="UniProtKB-KW"/>
</dbReference>
<evidence type="ECO:0000313" key="7">
    <source>
        <dbReference type="Proteomes" id="UP000319383"/>
    </source>
</evidence>
<dbReference type="GO" id="GO:0004386">
    <property type="term" value="F:helicase activity"/>
    <property type="evidence" value="ECO:0007669"/>
    <property type="project" value="UniProtKB-KW"/>
</dbReference>
<keyword evidence="6" id="KW-0378">Hydrolase</keyword>
<keyword evidence="7" id="KW-1185">Reference proteome</keyword>
<dbReference type="SMART" id="SM00382">
    <property type="entry name" value="AAA"/>
    <property type="match status" value="1"/>
</dbReference>
<dbReference type="Pfam" id="PF07726">
    <property type="entry name" value="AAA_3"/>
    <property type="match status" value="1"/>
</dbReference>
<comment type="similarity">
    <text evidence="3">Belongs to the MoxR family.</text>
</comment>
<feature type="region of interest" description="Disordered" evidence="4">
    <location>
        <begin position="1"/>
        <end position="20"/>
    </location>
</feature>
<evidence type="ECO:0000256" key="2">
    <source>
        <dbReference type="ARBA" id="ARBA00022840"/>
    </source>
</evidence>
<dbReference type="EMBL" id="CP036276">
    <property type="protein sequence ID" value="QDU44723.1"/>
    <property type="molecule type" value="Genomic_DNA"/>
</dbReference>
<keyword evidence="2" id="KW-0067">ATP-binding</keyword>
<reference evidence="6 7" key="1">
    <citation type="submission" date="2019-02" db="EMBL/GenBank/DDBJ databases">
        <title>Deep-cultivation of Planctomycetes and their phenomic and genomic characterization uncovers novel biology.</title>
        <authorList>
            <person name="Wiegand S."/>
            <person name="Jogler M."/>
            <person name="Boedeker C."/>
            <person name="Pinto D."/>
            <person name="Vollmers J."/>
            <person name="Rivas-Marin E."/>
            <person name="Kohn T."/>
            <person name="Peeters S.H."/>
            <person name="Heuer A."/>
            <person name="Rast P."/>
            <person name="Oberbeckmann S."/>
            <person name="Bunk B."/>
            <person name="Jeske O."/>
            <person name="Meyerdierks A."/>
            <person name="Storesund J.E."/>
            <person name="Kallscheuer N."/>
            <person name="Luecker S."/>
            <person name="Lage O.M."/>
            <person name="Pohl T."/>
            <person name="Merkel B.J."/>
            <person name="Hornburger P."/>
            <person name="Mueller R.-W."/>
            <person name="Bruemmer F."/>
            <person name="Labrenz M."/>
            <person name="Spormann A.M."/>
            <person name="Op den Camp H."/>
            <person name="Overmann J."/>
            <person name="Amann R."/>
            <person name="Jetten M.S.M."/>
            <person name="Mascher T."/>
            <person name="Medema M.H."/>
            <person name="Devos D.P."/>
            <person name="Kaster A.-K."/>
            <person name="Ovreas L."/>
            <person name="Rohde M."/>
            <person name="Galperin M.Y."/>
            <person name="Jogler C."/>
        </authorList>
    </citation>
    <scope>NUCLEOTIDE SEQUENCE [LARGE SCALE GENOMIC DNA]</scope>
    <source>
        <strain evidence="6 7">Mal52</strain>
    </source>
</reference>
<dbReference type="Pfam" id="PF17863">
    <property type="entry name" value="AAA_lid_2"/>
    <property type="match status" value="1"/>
</dbReference>
<keyword evidence="6" id="KW-0347">Helicase</keyword>
<dbReference type="PANTHER" id="PTHR42759">
    <property type="entry name" value="MOXR FAMILY PROTEIN"/>
    <property type="match status" value="1"/>
</dbReference>
<protein>
    <submittedName>
        <fullName evidence="6">Holliday junction DNA helicase RuvB</fullName>
    </submittedName>
</protein>
<name>A0A517ZQM4_9PLAN</name>
<dbReference type="FunFam" id="3.40.50.300:FF:000640">
    <property type="entry name" value="MoxR family ATPase"/>
    <property type="match status" value="1"/>
</dbReference>
<keyword evidence="1" id="KW-0547">Nucleotide-binding</keyword>
<dbReference type="Proteomes" id="UP000319383">
    <property type="component" value="Chromosome"/>
</dbReference>
<dbReference type="InterPro" id="IPR041628">
    <property type="entry name" value="ChlI/MoxR_AAA_lid"/>
</dbReference>
<dbReference type="InterPro" id="IPR003593">
    <property type="entry name" value="AAA+_ATPase"/>
</dbReference>
<evidence type="ECO:0000256" key="3">
    <source>
        <dbReference type="ARBA" id="ARBA00061607"/>
    </source>
</evidence>
<evidence type="ECO:0000313" key="6">
    <source>
        <dbReference type="EMBL" id="QDU44723.1"/>
    </source>
</evidence>
<evidence type="ECO:0000256" key="1">
    <source>
        <dbReference type="ARBA" id="ARBA00022741"/>
    </source>
</evidence>
<dbReference type="InterPro" id="IPR050764">
    <property type="entry name" value="CbbQ/NirQ/NorQ/GpvN"/>
</dbReference>
<feature type="compositionally biased region" description="Polar residues" evidence="4">
    <location>
        <begin position="1"/>
        <end position="15"/>
    </location>
</feature>
<evidence type="ECO:0000259" key="5">
    <source>
        <dbReference type="SMART" id="SM00382"/>
    </source>
</evidence>
<dbReference type="InterPro" id="IPR027417">
    <property type="entry name" value="P-loop_NTPase"/>
</dbReference>
<dbReference type="PANTHER" id="PTHR42759:SF5">
    <property type="entry name" value="METHANOL DEHYDROGENASE REGULATOR"/>
    <property type="match status" value="1"/>
</dbReference>
<accession>A0A517ZQM4</accession>
<dbReference type="Gene3D" id="1.10.8.80">
    <property type="entry name" value="Magnesium chelatase subunit I, C-Terminal domain"/>
    <property type="match status" value="1"/>
</dbReference>
<dbReference type="GO" id="GO:0016887">
    <property type="term" value="F:ATP hydrolysis activity"/>
    <property type="evidence" value="ECO:0007669"/>
    <property type="project" value="InterPro"/>
</dbReference>
<proteinExistence type="inferred from homology"/>
<dbReference type="PIRSF" id="PIRSF002849">
    <property type="entry name" value="AAA_ATPase_chaperone_MoxR_prd"/>
    <property type="match status" value="1"/>
</dbReference>
<dbReference type="KEGG" id="sdyn:Mal52_32090"/>
<feature type="domain" description="AAA+ ATPase" evidence="5">
    <location>
        <begin position="54"/>
        <end position="195"/>
    </location>
</feature>
<dbReference type="AlphaFoldDB" id="A0A517ZQM4"/>